<evidence type="ECO:0000256" key="1">
    <source>
        <dbReference type="SAM" id="MobiDB-lite"/>
    </source>
</evidence>
<dbReference type="HOGENOM" id="CLU_115378_0_0_14"/>
<feature type="compositionally biased region" description="Basic and acidic residues" evidence="1">
    <location>
        <begin position="44"/>
        <end position="84"/>
    </location>
</feature>
<evidence type="ECO:0000313" key="2">
    <source>
        <dbReference type="EMBL" id="CCE66822.1"/>
    </source>
</evidence>
<dbReference type="EMBL" id="HE613254">
    <property type="protein sequence ID" value="CCE66822.1"/>
    <property type="molecule type" value="Genomic_DNA"/>
</dbReference>
<protein>
    <submittedName>
        <fullName evidence="2">Uncharacterized protein</fullName>
    </submittedName>
</protein>
<reference evidence="2" key="2">
    <citation type="submission" date="2011-11" db="EMBL/GenBank/DDBJ databases">
        <authorList>
            <person name="Barker E."/>
        </authorList>
    </citation>
    <scope>NUCLEOTIDE SEQUENCE</scope>
    <source>
        <strain evidence="2">Birmingham 1</strain>
    </source>
</reference>
<reference evidence="2" key="1">
    <citation type="submission" date="2011-11" db="EMBL/GenBank/DDBJ databases">
        <title>Complete genome sequence of Candidatus Mycoplasma haemominutum.</title>
        <authorList>
            <person name="Barker E.N."/>
            <person name="Darby A.C."/>
            <person name="Helps C.R."/>
            <person name="Peters I.R."/>
            <person name="Hughes M.A."/>
            <person name="Radford A.D."/>
            <person name="Novacco M."/>
            <person name="Boretti F."/>
            <person name="Hofmann-Lehmann R."/>
            <person name="Tasker S."/>
        </authorList>
    </citation>
    <scope>NUCLEOTIDE SEQUENCE</scope>
    <source>
        <strain evidence="2">Birmingham 1</strain>
    </source>
</reference>
<proteinExistence type="predicted"/>
<feature type="compositionally biased region" description="Polar residues" evidence="1">
    <location>
        <begin position="103"/>
        <end position="116"/>
    </location>
</feature>
<feature type="region of interest" description="Disordered" evidence="1">
    <location>
        <begin position="41"/>
        <end position="116"/>
    </location>
</feature>
<dbReference type="PATRIC" id="fig|1116213.3.peg.324"/>
<organism evidence="2">
    <name type="scientific">Candidatus Mycoplasma haematominutum 'Birmingham 1'</name>
    <dbReference type="NCBI Taxonomy" id="1116213"/>
    <lineage>
        <taxon>Bacteria</taxon>
        <taxon>Bacillati</taxon>
        <taxon>Mycoplasmatota</taxon>
        <taxon>Mollicutes</taxon>
        <taxon>Mycoplasmataceae</taxon>
        <taxon>Mycoplasma</taxon>
    </lineage>
</organism>
<sequence>MVFSKYLFATIAGLAGGVNWLAFSPLGGALIQQELQNYSGEIDNSSREGDSLVSREEGRLNKERQESSTKFKNLEDENEKTKDKSRSRRSAGEQLSKEDHNLKLSNYKHNSELNSTKNKLEAKLKSSTDSFKTSLEASVKTAFQEVKSKVDEETKRLEDALKTLQKSNQELIQKVRTCIENLPQEIFVTKPEESKCLYDSQKT</sequence>
<name>G8C3C4_9MOLU</name>
<dbReference type="KEGG" id="mhb:MHM_03040"/>
<dbReference type="AlphaFoldDB" id="G8C3C4"/>
<accession>G8C3C4</accession>
<dbReference type="RefSeq" id="WP_015511687.1">
    <property type="nucleotide sequence ID" value="NC_021007.1"/>
</dbReference>
<gene>
    <name evidence="2" type="ORF">MHM_03040</name>
</gene>